<dbReference type="GO" id="GO:0016887">
    <property type="term" value="F:ATP hydrolysis activity"/>
    <property type="evidence" value="ECO:0007669"/>
    <property type="project" value="InterPro"/>
</dbReference>
<dbReference type="InterPro" id="IPR003439">
    <property type="entry name" value="ABC_transporter-like_ATP-bd"/>
</dbReference>
<dbReference type="AlphaFoldDB" id="A0A2P8CWA5"/>
<dbReference type="InterPro" id="IPR017871">
    <property type="entry name" value="ABC_transporter-like_CS"/>
</dbReference>
<comment type="caution">
    <text evidence="7">The sequence shown here is derived from an EMBL/GenBank/DDBJ whole genome shotgun (WGS) entry which is preliminary data.</text>
</comment>
<dbReference type="Pfam" id="PF00005">
    <property type="entry name" value="ABC_tran"/>
    <property type="match status" value="1"/>
</dbReference>
<dbReference type="OrthoDB" id="750260at2"/>
<dbReference type="InterPro" id="IPR027417">
    <property type="entry name" value="P-loop_NTPase"/>
</dbReference>
<dbReference type="PROSITE" id="PS50893">
    <property type="entry name" value="ABC_TRANSPORTER_2"/>
    <property type="match status" value="1"/>
</dbReference>
<keyword evidence="4" id="KW-0547">Nucleotide-binding</keyword>
<evidence type="ECO:0000313" key="8">
    <source>
        <dbReference type="Proteomes" id="UP000240572"/>
    </source>
</evidence>
<evidence type="ECO:0000256" key="5">
    <source>
        <dbReference type="ARBA" id="ARBA00022840"/>
    </source>
</evidence>
<keyword evidence="5 7" id="KW-0067">ATP-binding</keyword>
<reference evidence="7 8" key="1">
    <citation type="submission" date="2018-03" db="EMBL/GenBank/DDBJ databases">
        <title>Genomic Encyclopedia of Type Strains, Phase III (KMG-III): the genomes of soil and plant-associated and newly described type strains.</title>
        <authorList>
            <person name="Whitman W."/>
        </authorList>
    </citation>
    <scope>NUCLEOTIDE SEQUENCE [LARGE SCALE GENOMIC DNA]</scope>
    <source>
        <strain evidence="7 8">CGMCC 1.12700</strain>
    </source>
</reference>
<dbReference type="PANTHER" id="PTHR42711">
    <property type="entry name" value="ABC TRANSPORTER ATP-BINDING PROTEIN"/>
    <property type="match status" value="1"/>
</dbReference>
<dbReference type="EMBL" id="PYGD01000012">
    <property type="protein sequence ID" value="PSK89209.1"/>
    <property type="molecule type" value="Genomic_DNA"/>
</dbReference>
<sequence>MSNAIEIDQLRKHYPGAENTALQGLNLRFKKGIIAGLLGPNGAGKTTTISILCGLVHQDQGTARVFGLDSRQDIIEIKKKIGIVPQQIALYPQLSAQENLEYIGRLYRIPLRVLRMRIAFLLERFGLTANAHKRIHQYSGGMKRRANIIAGLLHEPEMLVLDEPTAGVDVQSRTMILDFLKLYNEEGKTIIYTSHLLEEAERICSDVAIIDEGRLIAQDSPGNLVRQAEGCNNLEEVFLYYTGRTVRE</sequence>
<dbReference type="Gene3D" id="3.40.50.300">
    <property type="entry name" value="P-loop containing nucleotide triphosphate hydrolases"/>
    <property type="match status" value="1"/>
</dbReference>
<protein>
    <submittedName>
        <fullName evidence="7">ABC-2 type transport system ATP-binding protein</fullName>
    </submittedName>
</protein>
<dbReference type="RefSeq" id="WP_106524867.1">
    <property type="nucleotide sequence ID" value="NZ_PYGD01000012.1"/>
</dbReference>
<name>A0A2P8CWA5_9BACT</name>
<organism evidence="7 8">
    <name type="scientific">Taibaiella chishuiensis</name>
    <dbReference type="NCBI Taxonomy" id="1434707"/>
    <lineage>
        <taxon>Bacteria</taxon>
        <taxon>Pseudomonadati</taxon>
        <taxon>Bacteroidota</taxon>
        <taxon>Chitinophagia</taxon>
        <taxon>Chitinophagales</taxon>
        <taxon>Chitinophagaceae</taxon>
        <taxon>Taibaiella</taxon>
    </lineage>
</organism>
<keyword evidence="2" id="KW-0813">Transport</keyword>
<keyword evidence="8" id="KW-1185">Reference proteome</keyword>
<dbReference type="SUPFAM" id="SSF52540">
    <property type="entry name" value="P-loop containing nucleoside triphosphate hydrolases"/>
    <property type="match status" value="1"/>
</dbReference>
<evidence type="ECO:0000256" key="1">
    <source>
        <dbReference type="ARBA" id="ARBA00005417"/>
    </source>
</evidence>
<evidence type="ECO:0000259" key="6">
    <source>
        <dbReference type="PROSITE" id="PS50893"/>
    </source>
</evidence>
<dbReference type="GO" id="GO:0005524">
    <property type="term" value="F:ATP binding"/>
    <property type="evidence" value="ECO:0007669"/>
    <property type="project" value="UniProtKB-KW"/>
</dbReference>
<dbReference type="PROSITE" id="PS00211">
    <property type="entry name" value="ABC_TRANSPORTER_1"/>
    <property type="match status" value="1"/>
</dbReference>
<dbReference type="InterPro" id="IPR050763">
    <property type="entry name" value="ABC_transporter_ATP-binding"/>
</dbReference>
<evidence type="ECO:0000256" key="3">
    <source>
        <dbReference type="ARBA" id="ARBA00022458"/>
    </source>
</evidence>
<evidence type="ECO:0000313" key="7">
    <source>
        <dbReference type="EMBL" id="PSK89209.1"/>
    </source>
</evidence>
<evidence type="ECO:0000256" key="2">
    <source>
        <dbReference type="ARBA" id="ARBA00022448"/>
    </source>
</evidence>
<evidence type="ECO:0000256" key="4">
    <source>
        <dbReference type="ARBA" id="ARBA00022741"/>
    </source>
</evidence>
<dbReference type="PANTHER" id="PTHR42711:SF5">
    <property type="entry name" value="ABC TRANSPORTER ATP-BINDING PROTEIN NATA"/>
    <property type="match status" value="1"/>
</dbReference>
<comment type="similarity">
    <text evidence="1">Belongs to the ABC transporter superfamily.</text>
</comment>
<dbReference type="SMART" id="SM00382">
    <property type="entry name" value="AAA"/>
    <property type="match status" value="1"/>
</dbReference>
<dbReference type="Proteomes" id="UP000240572">
    <property type="component" value="Unassembled WGS sequence"/>
</dbReference>
<gene>
    <name evidence="7" type="ORF">B0I18_11210</name>
</gene>
<dbReference type="InterPro" id="IPR003593">
    <property type="entry name" value="AAA+_ATPase"/>
</dbReference>
<accession>A0A2P8CWA5</accession>
<feature type="domain" description="ABC transporter" evidence="6">
    <location>
        <begin position="5"/>
        <end position="237"/>
    </location>
</feature>
<proteinExistence type="inferred from homology"/>
<keyword evidence="3" id="KW-0536">Nodulation</keyword>